<feature type="transmembrane region" description="Helical" evidence="1">
    <location>
        <begin position="6"/>
        <end position="27"/>
    </location>
</feature>
<name>A0ABS2Q198_9BACL</name>
<dbReference type="Proteomes" id="UP000808914">
    <property type="component" value="Unassembled WGS sequence"/>
</dbReference>
<dbReference type="RefSeq" id="WP_205003410.1">
    <property type="nucleotide sequence ID" value="NZ_JAFBER010000009.1"/>
</dbReference>
<sequence length="236" mass="27804">MKKHKVLLIILGFIVLIIIIGVVWFMLKQLMEANEIKDITKEQLEQRFHRPVTVTNVDKQWTENGSMYDVKVKLQGVNGTYEIGGYTGEFYNLWKYEVIDDIWHKQFTKEMKKMFNTKGFKLKYIDADATVPENIPIDISKLPTIQEVRKEYGQKFVSNDIQVTLQTKYPETKKGQLEENKKIFTLLKEMEKRGIARNLYLVIEYSDFKQIYVIGVKDPKTNPYHKPEDLNKAKTK</sequence>
<reference evidence="2 3" key="1">
    <citation type="submission" date="2021-01" db="EMBL/GenBank/DDBJ databases">
        <title>Genomic Encyclopedia of Type Strains, Phase IV (KMG-IV): sequencing the most valuable type-strain genomes for metagenomic binning, comparative biology and taxonomic classification.</title>
        <authorList>
            <person name="Goeker M."/>
        </authorList>
    </citation>
    <scope>NUCLEOTIDE SEQUENCE [LARGE SCALE GENOMIC DNA]</scope>
    <source>
        <strain evidence="2 3">DSM 28236</strain>
    </source>
</reference>
<evidence type="ECO:0000313" key="3">
    <source>
        <dbReference type="Proteomes" id="UP000808914"/>
    </source>
</evidence>
<keyword evidence="1" id="KW-0472">Membrane</keyword>
<protein>
    <recommendedName>
        <fullName evidence="4">TATA-box binding protein</fullName>
    </recommendedName>
</protein>
<accession>A0ABS2Q198</accession>
<evidence type="ECO:0008006" key="4">
    <source>
        <dbReference type="Google" id="ProtNLM"/>
    </source>
</evidence>
<evidence type="ECO:0000313" key="2">
    <source>
        <dbReference type="EMBL" id="MBM7645469.1"/>
    </source>
</evidence>
<keyword evidence="1" id="KW-0812">Transmembrane</keyword>
<comment type="caution">
    <text evidence="2">The sequence shown here is derived from an EMBL/GenBank/DDBJ whole genome shotgun (WGS) entry which is preliminary data.</text>
</comment>
<gene>
    <name evidence="2" type="ORF">JOD45_001680</name>
</gene>
<organism evidence="2 3">
    <name type="scientific">Scopulibacillus daqui</name>
    <dbReference type="NCBI Taxonomy" id="1469162"/>
    <lineage>
        <taxon>Bacteria</taxon>
        <taxon>Bacillati</taxon>
        <taxon>Bacillota</taxon>
        <taxon>Bacilli</taxon>
        <taxon>Bacillales</taxon>
        <taxon>Sporolactobacillaceae</taxon>
        <taxon>Scopulibacillus</taxon>
    </lineage>
</organism>
<keyword evidence="1" id="KW-1133">Transmembrane helix</keyword>
<keyword evidence="3" id="KW-1185">Reference proteome</keyword>
<dbReference type="EMBL" id="JAFBER010000009">
    <property type="protein sequence ID" value="MBM7645469.1"/>
    <property type="molecule type" value="Genomic_DNA"/>
</dbReference>
<proteinExistence type="predicted"/>
<evidence type="ECO:0000256" key="1">
    <source>
        <dbReference type="SAM" id="Phobius"/>
    </source>
</evidence>